<feature type="region of interest" description="Disordered" evidence="1">
    <location>
        <begin position="102"/>
        <end position="122"/>
    </location>
</feature>
<comment type="caution">
    <text evidence="2">The sequence shown here is derived from an EMBL/GenBank/DDBJ whole genome shotgun (WGS) entry which is preliminary data.</text>
</comment>
<evidence type="ECO:0000313" key="2">
    <source>
        <dbReference type="EMBL" id="KAJ8337388.1"/>
    </source>
</evidence>
<sequence>MSANAACRRSASGPDLAAGAPRLFSVFDSRFRCWGALPSPTSSAAPFPLIPDGALPAQFHAPLPLVTGATELFPVARQKEHAGADVTDFMGSQCDHLTRACNDPILTNDHDREDRPCGPKGE</sequence>
<protein>
    <submittedName>
        <fullName evidence="2">Uncharacterized protein</fullName>
    </submittedName>
</protein>
<organism evidence="2 3">
    <name type="scientific">Synaphobranchus kaupii</name>
    <name type="common">Kaup's arrowtooth eel</name>
    <dbReference type="NCBI Taxonomy" id="118154"/>
    <lineage>
        <taxon>Eukaryota</taxon>
        <taxon>Metazoa</taxon>
        <taxon>Chordata</taxon>
        <taxon>Craniata</taxon>
        <taxon>Vertebrata</taxon>
        <taxon>Euteleostomi</taxon>
        <taxon>Actinopterygii</taxon>
        <taxon>Neopterygii</taxon>
        <taxon>Teleostei</taxon>
        <taxon>Anguilliformes</taxon>
        <taxon>Synaphobranchidae</taxon>
        <taxon>Synaphobranchus</taxon>
    </lineage>
</organism>
<evidence type="ECO:0000256" key="1">
    <source>
        <dbReference type="SAM" id="MobiDB-lite"/>
    </source>
</evidence>
<accession>A0A9Q1EEL8</accession>
<dbReference type="Proteomes" id="UP001152622">
    <property type="component" value="Chromosome 19"/>
</dbReference>
<feature type="compositionally biased region" description="Basic and acidic residues" evidence="1">
    <location>
        <begin position="108"/>
        <end position="122"/>
    </location>
</feature>
<name>A0A9Q1EEL8_SYNKA</name>
<gene>
    <name evidence="2" type="ORF">SKAU_G00386080</name>
</gene>
<dbReference type="EMBL" id="JAINUF010000019">
    <property type="protein sequence ID" value="KAJ8337388.1"/>
    <property type="molecule type" value="Genomic_DNA"/>
</dbReference>
<reference evidence="2" key="1">
    <citation type="journal article" date="2023" name="Science">
        <title>Genome structures resolve the early diversification of teleost fishes.</title>
        <authorList>
            <person name="Parey E."/>
            <person name="Louis A."/>
            <person name="Montfort J."/>
            <person name="Bouchez O."/>
            <person name="Roques C."/>
            <person name="Iampietro C."/>
            <person name="Lluch J."/>
            <person name="Castinel A."/>
            <person name="Donnadieu C."/>
            <person name="Desvignes T."/>
            <person name="Floi Bucao C."/>
            <person name="Jouanno E."/>
            <person name="Wen M."/>
            <person name="Mejri S."/>
            <person name="Dirks R."/>
            <person name="Jansen H."/>
            <person name="Henkel C."/>
            <person name="Chen W.J."/>
            <person name="Zahm M."/>
            <person name="Cabau C."/>
            <person name="Klopp C."/>
            <person name="Thompson A.W."/>
            <person name="Robinson-Rechavi M."/>
            <person name="Braasch I."/>
            <person name="Lecointre G."/>
            <person name="Bobe J."/>
            <person name="Postlethwait J.H."/>
            <person name="Berthelot C."/>
            <person name="Roest Crollius H."/>
            <person name="Guiguen Y."/>
        </authorList>
    </citation>
    <scope>NUCLEOTIDE SEQUENCE</scope>
    <source>
        <strain evidence="2">WJC10195</strain>
    </source>
</reference>
<proteinExistence type="predicted"/>
<evidence type="ECO:0000313" key="3">
    <source>
        <dbReference type="Proteomes" id="UP001152622"/>
    </source>
</evidence>
<keyword evidence="3" id="KW-1185">Reference proteome</keyword>
<dbReference type="AlphaFoldDB" id="A0A9Q1EEL8"/>